<evidence type="ECO:0000259" key="4">
    <source>
        <dbReference type="PROSITE" id="PS51462"/>
    </source>
</evidence>
<gene>
    <name evidence="5" type="ORF">EMA8858_03602</name>
</gene>
<sequence length="148" mass="16521">MAIKIRPAILIIVNQKILTMQYNYGGQDVYNLPGGNLELGEYLSNALAREMVEELGIEVSVGELILVGEIHADGEQKKQTLHLLFEGKIIEGQPILNPKETSALAIKWLEIDAIEKVNLYPNISNQIKAFLTGNLSNKYIGKIDQAWF</sequence>
<dbReference type="Pfam" id="PF00293">
    <property type="entry name" value="NUDIX"/>
    <property type="match status" value="1"/>
</dbReference>
<evidence type="ECO:0000313" key="6">
    <source>
        <dbReference type="Proteomes" id="UP000837932"/>
    </source>
</evidence>
<dbReference type="PROSITE" id="PS00893">
    <property type="entry name" value="NUDIX_BOX"/>
    <property type="match status" value="1"/>
</dbReference>
<comment type="similarity">
    <text evidence="3">Belongs to the Nudix hydrolase family.</text>
</comment>
<keyword evidence="6" id="KW-1185">Reference proteome</keyword>
<comment type="cofactor">
    <cofactor evidence="1">
        <name>Mg(2+)</name>
        <dbReference type="ChEBI" id="CHEBI:18420"/>
    </cofactor>
</comment>
<dbReference type="PROSITE" id="PS51462">
    <property type="entry name" value="NUDIX"/>
    <property type="match status" value="1"/>
</dbReference>
<dbReference type="RefSeq" id="WP_238808194.1">
    <property type="nucleotide sequence ID" value="NZ_CAKLPY010000003.1"/>
</dbReference>
<organism evidence="5 6">
    <name type="scientific">Emticicia aquatica</name>
    <dbReference type="NCBI Taxonomy" id="1681835"/>
    <lineage>
        <taxon>Bacteria</taxon>
        <taxon>Pseudomonadati</taxon>
        <taxon>Bacteroidota</taxon>
        <taxon>Cytophagia</taxon>
        <taxon>Cytophagales</taxon>
        <taxon>Leadbetterellaceae</taxon>
        <taxon>Emticicia</taxon>
    </lineage>
</organism>
<evidence type="ECO:0000256" key="1">
    <source>
        <dbReference type="ARBA" id="ARBA00001946"/>
    </source>
</evidence>
<protein>
    <recommendedName>
        <fullName evidence="4">Nudix hydrolase domain-containing protein</fullName>
    </recommendedName>
</protein>
<dbReference type="Proteomes" id="UP000837932">
    <property type="component" value="Unassembled WGS sequence"/>
</dbReference>
<proteinExistence type="inferred from homology"/>
<comment type="caution">
    <text evidence="5">The sequence shown here is derived from an EMBL/GenBank/DDBJ whole genome shotgun (WGS) entry which is preliminary data.</text>
</comment>
<dbReference type="PANTHER" id="PTHR43046:SF14">
    <property type="entry name" value="MUTT_NUDIX FAMILY PROTEIN"/>
    <property type="match status" value="1"/>
</dbReference>
<evidence type="ECO:0000256" key="3">
    <source>
        <dbReference type="RuleBase" id="RU003476"/>
    </source>
</evidence>
<dbReference type="InterPro" id="IPR020476">
    <property type="entry name" value="Nudix_hydrolase"/>
</dbReference>
<dbReference type="EMBL" id="CAKLPY010000003">
    <property type="protein sequence ID" value="CAH0997469.1"/>
    <property type="molecule type" value="Genomic_DNA"/>
</dbReference>
<dbReference type="InterPro" id="IPR015797">
    <property type="entry name" value="NUDIX_hydrolase-like_dom_sf"/>
</dbReference>
<feature type="domain" description="Nudix hydrolase" evidence="4">
    <location>
        <begin position="1"/>
        <end position="131"/>
    </location>
</feature>
<evidence type="ECO:0000313" key="5">
    <source>
        <dbReference type="EMBL" id="CAH0997469.1"/>
    </source>
</evidence>
<dbReference type="PRINTS" id="PR00502">
    <property type="entry name" value="NUDIXFAMILY"/>
</dbReference>
<name>A0ABM9AV88_9BACT</name>
<dbReference type="SUPFAM" id="SSF55811">
    <property type="entry name" value="Nudix"/>
    <property type="match status" value="1"/>
</dbReference>
<dbReference type="InterPro" id="IPR020084">
    <property type="entry name" value="NUDIX_hydrolase_CS"/>
</dbReference>
<keyword evidence="2 3" id="KW-0378">Hydrolase</keyword>
<accession>A0ABM9AV88</accession>
<dbReference type="InterPro" id="IPR000086">
    <property type="entry name" value="NUDIX_hydrolase_dom"/>
</dbReference>
<evidence type="ECO:0000256" key="2">
    <source>
        <dbReference type="ARBA" id="ARBA00022801"/>
    </source>
</evidence>
<reference evidence="5" key="1">
    <citation type="submission" date="2021-12" db="EMBL/GenBank/DDBJ databases">
        <authorList>
            <person name="Rodrigo-Torres L."/>
            <person name="Arahal R. D."/>
            <person name="Lucena T."/>
        </authorList>
    </citation>
    <scope>NUCLEOTIDE SEQUENCE</scope>
    <source>
        <strain evidence="5">CECT 8858</strain>
    </source>
</reference>
<dbReference type="Gene3D" id="3.90.79.10">
    <property type="entry name" value="Nucleoside Triphosphate Pyrophosphohydrolase"/>
    <property type="match status" value="1"/>
</dbReference>
<dbReference type="PANTHER" id="PTHR43046">
    <property type="entry name" value="GDP-MANNOSE MANNOSYL HYDROLASE"/>
    <property type="match status" value="1"/>
</dbReference>